<evidence type="ECO:0000256" key="8">
    <source>
        <dbReference type="ARBA" id="ARBA00022552"/>
    </source>
</evidence>
<organism evidence="15">
    <name type="scientific">Amblyomma aureolatum</name>
    <dbReference type="NCBI Taxonomy" id="187763"/>
    <lineage>
        <taxon>Eukaryota</taxon>
        <taxon>Metazoa</taxon>
        <taxon>Ecdysozoa</taxon>
        <taxon>Arthropoda</taxon>
        <taxon>Chelicerata</taxon>
        <taxon>Arachnida</taxon>
        <taxon>Acari</taxon>
        <taxon>Parasitiformes</taxon>
        <taxon>Ixodida</taxon>
        <taxon>Ixodoidea</taxon>
        <taxon>Ixodidae</taxon>
        <taxon>Amblyomminae</taxon>
        <taxon>Amblyomma</taxon>
    </lineage>
</organism>
<dbReference type="EMBL" id="GFAC01007029">
    <property type="protein sequence ID" value="JAT92159.1"/>
    <property type="molecule type" value="mRNA"/>
</dbReference>
<proteinExistence type="evidence at transcript level"/>
<feature type="compositionally biased region" description="Basic and acidic residues" evidence="14">
    <location>
        <begin position="25"/>
        <end position="45"/>
    </location>
</feature>
<feature type="region of interest" description="Disordered" evidence="14">
    <location>
        <begin position="70"/>
        <end position="89"/>
    </location>
</feature>
<evidence type="ECO:0000256" key="1">
    <source>
        <dbReference type="ARBA" id="ARBA00004090"/>
    </source>
</evidence>
<evidence type="ECO:0000256" key="5">
    <source>
        <dbReference type="ARBA" id="ARBA00016738"/>
    </source>
</evidence>
<dbReference type="PANTHER" id="PTHR13557:SF1">
    <property type="entry name" value="COILED-COIL DOMAIN-CONTAINING PROTEIN 86"/>
    <property type="match status" value="1"/>
</dbReference>
<evidence type="ECO:0000256" key="4">
    <source>
        <dbReference type="ARBA" id="ARBA00007869"/>
    </source>
</evidence>
<evidence type="ECO:0000256" key="7">
    <source>
        <dbReference type="ARBA" id="ARBA00022517"/>
    </source>
</evidence>
<keyword evidence="7" id="KW-0690">Ribosome biogenesis</keyword>
<dbReference type="AlphaFoldDB" id="A0A1E1WYR1"/>
<dbReference type="Pfam" id="PF03879">
    <property type="entry name" value="Cgr1"/>
    <property type="match status" value="1"/>
</dbReference>
<evidence type="ECO:0000256" key="11">
    <source>
        <dbReference type="ARBA" id="ARBA00023054"/>
    </source>
</evidence>
<dbReference type="InterPro" id="IPR005579">
    <property type="entry name" value="Cgr1-like"/>
</dbReference>
<evidence type="ECO:0000256" key="9">
    <source>
        <dbReference type="ARBA" id="ARBA00022553"/>
    </source>
</evidence>
<evidence type="ECO:0000256" key="6">
    <source>
        <dbReference type="ARBA" id="ARBA00022454"/>
    </source>
</evidence>
<dbReference type="GO" id="GO:0006364">
    <property type="term" value="P:rRNA processing"/>
    <property type="evidence" value="ECO:0007669"/>
    <property type="project" value="UniProtKB-KW"/>
</dbReference>
<accession>A0A1E1WYR1</accession>
<comment type="function">
    <text evidence="1">Involved in nucleolar integrity and required for processing of the pre-rRNA for the 60S ribosome subunit.</text>
</comment>
<comment type="subcellular location">
    <subcellularLocation>
        <location evidence="2">Chromosome</location>
    </subcellularLocation>
    <subcellularLocation>
        <location evidence="3">Nucleus</location>
        <location evidence="3">Nucleolus</location>
    </subcellularLocation>
</comment>
<dbReference type="GO" id="GO:0005694">
    <property type="term" value="C:chromosome"/>
    <property type="evidence" value="ECO:0007669"/>
    <property type="project" value="UniProtKB-SubCell"/>
</dbReference>
<reference evidence="15" key="1">
    <citation type="journal article" date="2017" name="Front. Cell. Infect. Microbiol.">
        <title>The Distinct Transcriptional Response of the Midgut of Amblyomma sculptum and Amblyomma aureolatum Ticks to Rickettsia rickettsii Correlates to Their Differences in Susceptibility to Infection.</title>
        <authorList>
            <person name="Martins L.A."/>
            <person name="Galletti M.F.B.M."/>
            <person name="Ribeiro J.M."/>
            <person name="Fujita A."/>
            <person name="Costa F.B."/>
            <person name="Labruna M.B."/>
            <person name="Daffre S."/>
            <person name="Fogaca A.C."/>
        </authorList>
    </citation>
    <scope>NUCLEOTIDE SEQUENCE</scope>
</reference>
<protein>
    <recommendedName>
        <fullName evidence="5">Coiled-coil domain-containing protein 86</fullName>
    </recommendedName>
</protein>
<dbReference type="PANTHER" id="PTHR13557">
    <property type="entry name" value="COILED-COIL DOMAIN-CONTAINING PROTEIN 86"/>
    <property type="match status" value="1"/>
</dbReference>
<evidence type="ECO:0000256" key="13">
    <source>
        <dbReference type="ARBA" id="ARBA00093307"/>
    </source>
</evidence>
<comment type="similarity">
    <text evidence="4">Belongs to the CGR1 family.</text>
</comment>
<comment type="function">
    <text evidence="13">Required for proper chromosome segregation during mitosis and error-free mitotic progression.</text>
</comment>
<keyword evidence="10" id="KW-0164">Citrullination</keyword>
<keyword evidence="11" id="KW-0175">Coiled coil</keyword>
<evidence type="ECO:0000256" key="10">
    <source>
        <dbReference type="ARBA" id="ARBA00022934"/>
    </source>
</evidence>
<evidence type="ECO:0000256" key="14">
    <source>
        <dbReference type="SAM" id="MobiDB-lite"/>
    </source>
</evidence>
<dbReference type="InterPro" id="IPR026570">
    <property type="entry name" value="CCDC86"/>
</dbReference>
<evidence type="ECO:0000256" key="3">
    <source>
        <dbReference type="ARBA" id="ARBA00004604"/>
    </source>
</evidence>
<name>A0A1E1WYR1_9ACAR</name>
<sequence length="151" mass="17706">MTRSKKKKTDEEQIPKGIPKSGRVWKSEKKRFSSMKKDRPLKTSWKVKMEQRAERKALLALDRQLKEEKKRKIEEKKQRRAENLRRREENAKKAEIVQVIKNTAKIKRMSKKQLRLVKKADTTVVSGKSKTEGTPKGNVQCTERCKIKCDG</sequence>
<evidence type="ECO:0000256" key="2">
    <source>
        <dbReference type="ARBA" id="ARBA00004286"/>
    </source>
</evidence>
<keyword evidence="6" id="KW-0158">Chromosome</keyword>
<keyword evidence="12" id="KW-0539">Nucleus</keyword>
<keyword evidence="8" id="KW-0698">rRNA processing</keyword>
<feature type="non-terminal residue" evidence="15">
    <location>
        <position position="151"/>
    </location>
</feature>
<evidence type="ECO:0000313" key="15">
    <source>
        <dbReference type="EMBL" id="JAT92159.1"/>
    </source>
</evidence>
<feature type="region of interest" description="Disordered" evidence="14">
    <location>
        <begin position="1"/>
        <end position="45"/>
    </location>
</feature>
<keyword evidence="9" id="KW-0597">Phosphoprotein</keyword>
<evidence type="ECO:0000256" key="12">
    <source>
        <dbReference type="ARBA" id="ARBA00023242"/>
    </source>
</evidence>
<dbReference type="GO" id="GO:0005730">
    <property type="term" value="C:nucleolus"/>
    <property type="evidence" value="ECO:0007669"/>
    <property type="project" value="UniProtKB-SubCell"/>
</dbReference>